<evidence type="ECO:0000313" key="1">
    <source>
        <dbReference type="EMBL" id="ALZ84742.1"/>
    </source>
</evidence>
<evidence type="ECO:0000313" key="2">
    <source>
        <dbReference type="Proteomes" id="UP000064137"/>
    </source>
</evidence>
<dbReference type="EMBL" id="CP013987">
    <property type="protein sequence ID" value="ALZ84742.1"/>
    <property type="molecule type" value="Genomic_DNA"/>
</dbReference>
<gene>
    <name evidence="1" type="ORF">APT59_11250</name>
</gene>
<accession>A0A0U4W4N7</accession>
<dbReference type="InterPro" id="IPR048156">
    <property type="entry name" value="PA2817-like"/>
</dbReference>
<sequence>MATSYLAHHVALLAQLRAVLADVGAAEQVPSENHALFLDRFDELVAGLPQAPEEYAYLGQDLLSQIFSRYPQIAHRVPRDLLWFFGGDCLHFMPDEELALYQRLDERRHEAESRGEAFDWEQEQRLLTLPEDAARH</sequence>
<dbReference type="RefSeq" id="WP_059314919.1">
    <property type="nucleotide sequence ID" value="NZ_CP013987.1"/>
</dbReference>
<dbReference type="Proteomes" id="UP000064137">
    <property type="component" value="Chromosome"/>
</dbReference>
<dbReference type="AlphaFoldDB" id="A0A0U4W4N7"/>
<organism evidence="1 2">
    <name type="scientific">Pseudomonas oryzihabitans</name>
    <dbReference type="NCBI Taxonomy" id="47885"/>
    <lineage>
        <taxon>Bacteria</taxon>
        <taxon>Pseudomonadati</taxon>
        <taxon>Pseudomonadota</taxon>
        <taxon>Gammaproteobacteria</taxon>
        <taxon>Pseudomonadales</taxon>
        <taxon>Pseudomonadaceae</taxon>
        <taxon>Pseudomonas</taxon>
    </lineage>
</organism>
<proteinExistence type="predicted"/>
<dbReference type="KEGG" id="por:APT59_11250"/>
<dbReference type="NCBIfam" id="NF041512">
    <property type="entry name" value="PA2817_fam"/>
    <property type="match status" value="1"/>
</dbReference>
<dbReference type="OrthoDB" id="6088965at2"/>
<protein>
    <submittedName>
        <fullName evidence="1">Dehydrogenase</fullName>
    </submittedName>
</protein>
<reference evidence="1 2" key="1">
    <citation type="submission" date="2016-01" db="EMBL/GenBank/DDBJ databases">
        <title>Annotation of Pseudomonas oryzihabitans USDA-ARS-USMARC-56511.</title>
        <authorList>
            <person name="Harhay G.P."/>
            <person name="Harhay D.M."/>
            <person name="Smith T.P.L."/>
            <person name="Bono J.L."/>
            <person name="Heaton M.P."/>
            <person name="Clawson M.L."/>
            <person name="Chitko-Mckown C.G."/>
            <person name="Capik S.F."/>
            <person name="DeDonder K.D."/>
            <person name="Apley M.D."/>
            <person name="Lubbers B.V."/>
            <person name="White B.J."/>
            <person name="Larson R.L."/>
        </authorList>
    </citation>
    <scope>NUCLEOTIDE SEQUENCE [LARGE SCALE GENOMIC DNA]</scope>
    <source>
        <strain evidence="1 2">USDA-ARS-USMARC-56511</strain>
    </source>
</reference>
<name>A0A0U4W4N7_9PSED</name>